<dbReference type="Gene3D" id="1.20.58.70">
    <property type="match status" value="1"/>
</dbReference>
<reference evidence="3" key="1">
    <citation type="submission" date="2019-10" db="EMBL/GenBank/DDBJ databases">
        <authorList>
            <person name="Soares A.E.R."/>
            <person name="Aleixo A."/>
            <person name="Schneider P."/>
            <person name="Miyaki C.Y."/>
            <person name="Schneider M.P."/>
            <person name="Mello C."/>
            <person name="Vasconcelos A.T.R."/>
        </authorList>
    </citation>
    <scope>NUCLEOTIDE SEQUENCE</scope>
    <source>
        <tissue evidence="3">Muscle</tissue>
    </source>
</reference>
<sequence length="212" mass="23279">MPTCTTATQIDPSELQELFQETSANVFRINSNVTSLERSLRSLGTSNDTQELQDGLFDWTRLRNVGFKQVPPELPGFVHVPPALPGFVHVPPELPGFVHVLPDLPGFVHLPLALPGFVQEITGWRAILAMDPGLHPKQCGQQVREMTLPLCSAETLPAELPPALGPQHRKDMELLDSVQRRHQDDQRDGAALLGGKAERIGIAQPGEEKALQ</sequence>
<protein>
    <recommendedName>
        <fullName evidence="2">Syntaxin N-terminal domain-containing protein</fullName>
    </recommendedName>
</protein>
<evidence type="ECO:0000313" key="4">
    <source>
        <dbReference type="Proteomes" id="UP001145742"/>
    </source>
</evidence>
<dbReference type="InterPro" id="IPR006011">
    <property type="entry name" value="Syntaxin_N"/>
</dbReference>
<accession>A0ABQ9DCE5</accession>
<gene>
    <name evidence="3" type="ORF">WISP_55141</name>
</gene>
<feature type="domain" description="Syntaxin N-terminal" evidence="2">
    <location>
        <begin position="18"/>
        <end position="56"/>
    </location>
</feature>
<feature type="region of interest" description="Disordered" evidence="1">
    <location>
        <begin position="178"/>
        <end position="212"/>
    </location>
</feature>
<keyword evidence="4" id="KW-1185">Reference proteome</keyword>
<dbReference type="Pfam" id="PF14523">
    <property type="entry name" value="Syntaxin_2"/>
    <property type="match status" value="1"/>
</dbReference>
<dbReference type="Proteomes" id="UP001145742">
    <property type="component" value="Unassembled WGS sequence"/>
</dbReference>
<name>A0ABQ9DCE5_9PASS</name>
<evidence type="ECO:0000313" key="3">
    <source>
        <dbReference type="EMBL" id="KAJ7419241.1"/>
    </source>
</evidence>
<comment type="caution">
    <text evidence="3">The sequence shown here is derived from an EMBL/GenBank/DDBJ whole genome shotgun (WGS) entry which is preliminary data.</text>
</comment>
<organism evidence="3 4">
    <name type="scientific">Willisornis vidua</name>
    <name type="common">Xingu scale-backed antbird</name>
    <dbReference type="NCBI Taxonomy" id="1566151"/>
    <lineage>
        <taxon>Eukaryota</taxon>
        <taxon>Metazoa</taxon>
        <taxon>Chordata</taxon>
        <taxon>Craniata</taxon>
        <taxon>Vertebrata</taxon>
        <taxon>Euteleostomi</taxon>
        <taxon>Archelosauria</taxon>
        <taxon>Archosauria</taxon>
        <taxon>Dinosauria</taxon>
        <taxon>Saurischia</taxon>
        <taxon>Theropoda</taxon>
        <taxon>Coelurosauria</taxon>
        <taxon>Aves</taxon>
        <taxon>Neognathae</taxon>
        <taxon>Neoaves</taxon>
        <taxon>Telluraves</taxon>
        <taxon>Australaves</taxon>
        <taxon>Passeriformes</taxon>
        <taxon>Thamnophilidae</taxon>
        <taxon>Willisornis</taxon>
    </lineage>
</organism>
<feature type="compositionally biased region" description="Basic and acidic residues" evidence="1">
    <location>
        <begin position="178"/>
        <end position="188"/>
    </location>
</feature>
<proteinExistence type="predicted"/>
<evidence type="ECO:0000259" key="2">
    <source>
        <dbReference type="Pfam" id="PF14523"/>
    </source>
</evidence>
<evidence type="ECO:0000256" key="1">
    <source>
        <dbReference type="SAM" id="MobiDB-lite"/>
    </source>
</evidence>
<dbReference type="EMBL" id="WHWB01033540">
    <property type="protein sequence ID" value="KAJ7419241.1"/>
    <property type="molecule type" value="Genomic_DNA"/>
</dbReference>